<keyword evidence="4" id="KW-0408">Iron</keyword>
<evidence type="ECO:0000256" key="2">
    <source>
        <dbReference type="ARBA" id="ARBA00022691"/>
    </source>
</evidence>
<proteinExistence type="predicted"/>
<dbReference type="SUPFAM" id="SSF102114">
    <property type="entry name" value="Radical SAM enzymes"/>
    <property type="match status" value="1"/>
</dbReference>
<evidence type="ECO:0000313" key="7">
    <source>
        <dbReference type="EMBL" id="HIZ89500.1"/>
    </source>
</evidence>
<dbReference type="GO" id="GO:0006779">
    <property type="term" value="P:porphyrin-containing compound biosynthetic process"/>
    <property type="evidence" value="ECO:0007669"/>
    <property type="project" value="TreeGrafter"/>
</dbReference>
<dbReference type="CDD" id="cd01335">
    <property type="entry name" value="Radical_SAM"/>
    <property type="match status" value="1"/>
</dbReference>
<dbReference type="InterPro" id="IPR006638">
    <property type="entry name" value="Elp3/MiaA/NifB-like_rSAM"/>
</dbReference>
<dbReference type="InterPro" id="IPR034505">
    <property type="entry name" value="Coproporphyrinogen-III_oxidase"/>
</dbReference>
<reference evidence="7" key="1">
    <citation type="journal article" date="2021" name="PeerJ">
        <title>Extensive microbial diversity within the chicken gut microbiome revealed by metagenomics and culture.</title>
        <authorList>
            <person name="Gilroy R."/>
            <person name="Ravi A."/>
            <person name="Getino M."/>
            <person name="Pursley I."/>
            <person name="Horton D.L."/>
            <person name="Alikhan N.F."/>
            <person name="Baker D."/>
            <person name="Gharbi K."/>
            <person name="Hall N."/>
            <person name="Watson M."/>
            <person name="Adriaenssens E.M."/>
            <person name="Foster-Nyarko E."/>
            <person name="Jarju S."/>
            <person name="Secka A."/>
            <person name="Antonio M."/>
            <person name="Oren A."/>
            <person name="Chaudhuri R.R."/>
            <person name="La Ragione R."/>
            <person name="Hildebrand F."/>
            <person name="Pallen M.J."/>
        </authorList>
    </citation>
    <scope>NUCLEOTIDE SEQUENCE</scope>
    <source>
        <strain evidence="7">ChiW4-1371</strain>
    </source>
</reference>
<dbReference type="Proteomes" id="UP000824176">
    <property type="component" value="Unassembled WGS sequence"/>
</dbReference>
<dbReference type="SFLD" id="SFLDS00029">
    <property type="entry name" value="Radical_SAM"/>
    <property type="match status" value="1"/>
</dbReference>
<keyword evidence="7" id="KW-0489">Methyltransferase</keyword>
<feature type="domain" description="Radical SAM core" evidence="6">
    <location>
        <begin position="63"/>
        <end position="302"/>
    </location>
</feature>
<dbReference type="InterPro" id="IPR026332">
    <property type="entry name" value="HutW"/>
</dbReference>
<gene>
    <name evidence="7" type="primary">hutW</name>
    <name evidence="7" type="ORF">H9804_06120</name>
</gene>
<dbReference type="GO" id="GO:0032259">
    <property type="term" value="P:methylation"/>
    <property type="evidence" value="ECO:0007669"/>
    <property type="project" value="UniProtKB-KW"/>
</dbReference>
<dbReference type="EMBL" id="DXAQ01000094">
    <property type="protein sequence ID" value="HIZ89500.1"/>
    <property type="molecule type" value="Genomic_DNA"/>
</dbReference>
<dbReference type="SFLD" id="SFLDG01065">
    <property type="entry name" value="anaerobic_coproporphyrinogen-I"/>
    <property type="match status" value="1"/>
</dbReference>
<evidence type="ECO:0000256" key="1">
    <source>
        <dbReference type="ARBA" id="ARBA00001966"/>
    </source>
</evidence>
<protein>
    <submittedName>
        <fullName evidence="7">Heme anaerobic degradation radical SAM methyltransferase ChuW/HutW</fullName>
    </submittedName>
</protein>
<dbReference type="SFLD" id="SFLDF00311">
    <property type="entry name" value="heme_degradation_proteins_(Hut"/>
    <property type="match status" value="1"/>
</dbReference>
<dbReference type="PROSITE" id="PS51918">
    <property type="entry name" value="RADICAL_SAM"/>
    <property type="match status" value="1"/>
</dbReference>
<dbReference type="GO" id="GO:0046872">
    <property type="term" value="F:metal ion binding"/>
    <property type="evidence" value="ECO:0007669"/>
    <property type="project" value="UniProtKB-KW"/>
</dbReference>
<evidence type="ECO:0000256" key="3">
    <source>
        <dbReference type="ARBA" id="ARBA00022723"/>
    </source>
</evidence>
<reference evidence="7" key="2">
    <citation type="submission" date="2021-04" db="EMBL/GenBank/DDBJ databases">
        <authorList>
            <person name="Gilroy R."/>
        </authorList>
    </citation>
    <scope>NUCLEOTIDE SEQUENCE</scope>
    <source>
        <strain evidence="7">ChiW4-1371</strain>
    </source>
</reference>
<dbReference type="GO" id="GO:0051539">
    <property type="term" value="F:4 iron, 4 sulfur cluster binding"/>
    <property type="evidence" value="ECO:0007669"/>
    <property type="project" value="TreeGrafter"/>
</dbReference>
<evidence type="ECO:0000256" key="5">
    <source>
        <dbReference type="ARBA" id="ARBA00023014"/>
    </source>
</evidence>
<comment type="cofactor">
    <cofactor evidence="1">
        <name>[4Fe-4S] cluster</name>
        <dbReference type="ChEBI" id="CHEBI:49883"/>
    </cofactor>
</comment>
<dbReference type="InterPro" id="IPR007197">
    <property type="entry name" value="rSAM"/>
</dbReference>
<dbReference type="InterPro" id="IPR058240">
    <property type="entry name" value="rSAM_sf"/>
</dbReference>
<organism evidence="7 8">
    <name type="scientific">Candidatus Mucispirillum faecigallinarum</name>
    <dbReference type="NCBI Taxonomy" id="2838699"/>
    <lineage>
        <taxon>Bacteria</taxon>
        <taxon>Pseudomonadati</taxon>
        <taxon>Deferribacterota</taxon>
        <taxon>Deferribacteres</taxon>
        <taxon>Deferribacterales</taxon>
        <taxon>Mucispirillaceae</taxon>
        <taxon>Mucispirillum</taxon>
    </lineage>
</organism>
<dbReference type="Gene3D" id="3.20.20.70">
    <property type="entry name" value="Aldolase class I"/>
    <property type="match status" value="1"/>
</dbReference>
<evidence type="ECO:0000256" key="4">
    <source>
        <dbReference type="ARBA" id="ARBA00023004"/>
    </source>
</evidence>
<evidence type="ECO:0000259" key="6">
    <source>
        <dbReference type="PROSITE" id="PS51918"/>
    </source>
</evidence>
<dbReference type="AlphaFoldDB" id="A0A9D2GVH6"/>
<dbReference type="NCBIfam" id="TIGR04107">
    <property type="entry name" value="rSAM_HutW"/>
    <property type="match status" value="1"/>
</dbReference>
<comment type="caution">
    <text evidence="7">The sequence shown here is derived from an EMBL/GenBank/DDBJ whole genome shotgun (WGS) entry which is preliminary data.</text>
</comment>
<evidence type="ECO:0000313" key="8">
    <source>
        <dbReference type="Proteomes" id="UP000824176"/>
    </source>
</evidence>
<dbReference type="PANTHER" id="PTHR13932">
    <property type="entry name" value="COPROPORPHYRINIGEN III OXIDASE"/>
    <property type="match status" value="1"/>
</dbReference>
<keyword evidence="7" id="KW-0808">Transferase</keyword>
<dbReference type="GO" id="GO:0008168">
    <property type="term" value="F:methyltransferase activity"/>
    <property type="evidence" value="ECO:0007669"/>
    <property type="project" value="UniProtKB-KW"/>
</dbReference>
<keyword evidence="2" id="KW-0949">S-adenosyl-L-methionine</keyword>
<dbReference type="InterPro" id="IPR013785">
    <property type="entry name" value="Aldolase_TIM"/>
</dbReference>
<keyword evidence="3" id="KW-0479">Metal-binding</keyword>
<dbReference type="SMART" id="SM00729">
    <property type="entry name" value="Elp3"/>
    <property type="match status" value="1"/>
</dbReference>
<name>A0A9D2GVH6_9BACT</name>
<dbReference type="PANTHER" id="PTHR13932:SF9">
    <property type="entry name" value="COPROPORPHYRINOGEN III OXIDASE"/>
    <property type="match status" value="1"/>
</dbReference>
<keyword evidence="5" id="KW-0411">Iron-sulfur</keyword>
<dbReference type="Pfam" id="PF04055">
    <property type="entry name" value="Radical_SAM"/>
    <property type="match status" value="1"/>
</dbReference>
<accession>A0A9D2GVH6</accession>
<dbReference type="GO" id="GO:0005737">
    <property type="term" value="C:cytoplasm"/>
    <property type="evidence" value="ECO:0007669"/>
    <property type="project" value="TreeGrafter"/>
</dbReference>
<sequence length="466" mass="53315">METFHKKMELVNPKDNMERYFVKESENVIYDAFDKKSAVHAGLMDKFAPAEKTQAILNEVLNHDRENKTAAYIHVPFCETHCLYCAFYNQPYRREQSKIYTDALIKEIMLWADKKAVISKPVNALYFGGGTPTALEIEDISRIFKTIHKVIPLANDCEITMEGRISNMTQEKVEAYLAGGVNRFSLGVQSFNTKLRQSMGRRSNYETIINNINMIKSYNQAAIVLDLIYGFPNQTMDIWTSDIKTAQCLELDGFDCYQLNVFPNTPLGKRIADGSINPALDTKTKADFFLKSIDLMEEAMYRRISVNHWQKTTRERNIYNQFARGYASCLSFGAGAGGNINGYGYMILRDYKGYLEAVNNGIKPVMGISIPDKFYALYKEIAESFETGFIDFKYLENKYNLPLIDITKEVLNQWEKAGVITLNNGKVILTKAGQFWFVNLSQLMQEFIKLTILFNEKENNMAEMAG</sequence>